<dbReference type="InterPro" id="IPR032710">
    <property type="entry name" value="NTF2-like_dom_sf"/>
</dbReference>
<gene>
    <name evidence="1" type="ORF">ABS361_15865</name>
</gene>
<proteinExistence type="predicted"/>
<dbReference type="InterPro" id="IPR039437">
    <property type="entry name" value="FrzH/put_lumazine-bd"/>
</dbReference>
<dbReference type="EMBL" id="CP158568">
    <property type="protein sequence ID" value="XBY43550.1"/>
    <property type="molecule type" value="Genomic_DNA"/>
</dbReference>
<name>A0AAU7X6U5_9HYPH</name>
<evidence type="ECO:0000313" key="1">
    <source>
        <dbReference type="EMBL" id="XBY43550.1"/>
    </source>
</evidence>
<dbReference type="KEGG" id="mflg:ABS361_15865"/>
<reference evidence="1" key="1">
    <citation type="submission" date="2024-06" db="EMBL/GenBank/DDBJ databases">
        <title>Methylostella associata gen. nov., sp. nov., a novel Ancalomicrobiaceae-affiliated facultatively methylotrophic bacteria that feed on methanotrophs of the genus Methylococcus.</title>
        <authorList>
            <person name="Saltykova V."/>
            <person name="Danilova O.V."/>
            <person name="Oshkin I.Y."/>
            <person name="Belova S.E."/>
            <person name="Pimenov N.V."/>
            <person name="Dedysh S.N."/>
        </authorList>
    </citation>
    <scope>NUCLEOTIDE SEQUENCE</scope>
    <source>
        <strain evidence="1">S20</strain>
    </source>
</reference>
<accession>A0AAU7X6U5</accession>
<dbReference type="AlphaFoldDB" id="A0AAU7X6U5"/>
<dbReference type="RefSeq" id="WP_407048650.1">
    <property type="nucleotide sequence ID" value="NZ_CP158568.1"/>
</dbReference>
<organism evidence="1">
    <name type="scientific">Methyloraptor flagellatus</name>
    <dbReference type="NCBI Taxonomy" id="3162530"/>
    <lineage>
        <taxon>Bacteria</taxon>
        <taxon>Pseudomonadati</taxon>
        <taxon>Pseudomonadota</taxon>
        <taxon>Alphaproteobacteria</taxon>
        <taxon>Hyphomicrobiales</taxon>
        <taxon>Ancalomicrobiaceae</taxon>
        <taxon>Methyloraptor</taxon>
    </lineage>
</organism>
<sequence length="126" mass="14364">MTAADQEIHALLRTYFDALYFCDVERLQRVFHPQAIYATADETPFLYRTMADYVPVVAARQSPASRGEARRDHVDAIERAGDNTALARVRCSIGARDFVDFLSLVRIDGEWRIIAKVFQIIERQSG</sequence>
<dbReference type="SUPFAM" id="SSF54427">
    <property type="entry name" value="NTF2-like"/>
    <property type="match status" value="1"/>
</dbReference>
<dbReference type="Gene3D" id="3.10.450.50">
    <property type="match status" value="1"/>
</dbReference>
<protein>
    <submittedName>
        <fullName evidence="1">Nuclear transport factor 2 family protein</fullName>
    </submittedName>
</protein>
<dbReference type="Pfam" id="PF12893">
    <property type="entry name" value="Lumazine_bd_2"/>
    <property type="match status" value="1"/>
</dbReference>